<dbReference type="InParanoid" id="K1QUA0"/>
<evidence type="ECO:0000256" key="2">
    <source>
        <dbReference type="ARBA" id="ARBA00023242"/>
    </source>
</evidence>
<reference evidence="5" key="1">
    <citation type="journal article" date="2012" name="Nature">
        <title>The oyster genome reveals stress adaptation and complexity of shell formation.</title>
        <authorList>
            <person name="Zhang G."/>
            <person name="Fang X."/>
            <person name="Guo X."/>
            <person name="Li L."/>
            <person name="Luo R."/>
            <person name="Xu F."/>
            <person name="Yang P."/>
            <person name="Zhang L."/>
            <person name="Wang X."/>
            <person name="Qi H."/>
            <person name="Xiong Z."/>
            <person name="Que H."/>
            <person name="Xie Y."/>
            <person name="Holland P.W."/>
            <person name="Paps J."/>
            <person name="Zhu Y."/>
            <person name="Wu F."/>
            <person name="Chen Y."/>
            <person name="Wang J."/>
            <person name="Peng C."/>
            <person name="Meng J."/>
            <person name="Yang L."/>
            <person name="Liu J."/>
            <person name="Wen B."/>
            <person name="Zhang N."/>
            <person name="Huang Z."/>
            <person name="Zhu Q."/>
            <person name="Feng Y."/>
            <person name="Mount A."/>
            <person name="Hedgecock D."/>
            <person name="Xu Z."/>
            <person name="Liu Y."/>
            <person name="Domazet-Loso T."/>
            <person name="Du Y."/>
            <person name="Sun X."/>
            <person name="Zhang S."/>
            <person name="Liu B."/>
            <person name="Cheng P."/>
            <person name="Jiang X."/>
            <person name="Li J."/>
            <person name="Fan D."/>
            <person name="Wang W."/>
            <person name="Fu W."/>
            <person name="Wang T."/>
            <person name="Wang B."/>
            <person name="Zhang J."/>
            <person name="Peng Z."/>
            <person name="Li Y."/>
            <person name="Li N."/>
            <person name="Wang J."/>
            <person name="Chen M."/>
            <person name="He Y."/>
            <person name="Tan F."/>
            <person name="Song X."/>
            <person name="Zheng Q."/>
            <person name="Huang R."/>
            <person name="Yang H."/>
            <person name="Du X."/>
            <person name="Chen L."/>
            <person name="Yang M."/>
            <person name="Gaffney P.M."/>
            <person name="Wang S."/>
            <person name="Luo L."/>
            <person name="She Z."/>
            <person name="Ming Y."/>
            <person name="Huang W."/>
            <person name="Zhang S."/>
            <person name="Huang B."/>
            <person name="Zhang Y."/>
            <person name="Qu T."/>
            <person name="Ni P."/>
            <person name="Miao G."/>
            <person name="Wang J."/>
            <person name="Wang Q."/>
            <person name="Steinberg C.E."/>
            <person name="Wang H."/>
            <person name="Li N."/>
            <person name="Qian L."/>
            <person name="Zhang G."/>
            <person name="Li Y."/>
            <person name="Yang H."/>
            <person name="Liu X."/>
            <person name="Wang J."/>
            <person name="Yin Y."/>
            <person name="Wang J."/>
        </authorList>
    </citation>
    <scope>NUCLEOTIDE SEQUENCE [LARGE SCALE GENOMIC DNA]</scope>
    <source>
        <strain evidence="5">05x7-T-G4-1.051#20</strain>
    </source>
</reference>
<keyword evidence="2" id="KW-0539">Nucleus</keyword>
<evidence type="ECO:0000256" key="3">
    <source>
        <dbReference type="SAM" id="MobiDB-lite"/>
    </source>
</evidence>
<feature type="compositionally biased region" description="Basic and acidic residues" evidence="3">
    <location>
        <begin position="244"/>
        <end position="261"/>
    </location>
</feature>
<feature type="domain" description="Apple" evidence="4">
    <location>
        <begin position="620"/>
        <end position="680"/>
    </location>
</feature>
<dbReference type="HOGENOM" id="CLU_009605_1_0_1"/>
<organism evidence="5">
    <name type="scientific">Magallana gigas</name>
    <name type="common">Pacific oyster</name>
    <name type="synonym">Crassostrea gigas</name>
    <dbReference type="NCBI Taxonomy" id="29159"/>
    <lineage>
        <taxon>Eukaryota</taxon>
        <taxon>Metazoa</taxon>
        <taxon>Spiralia</taxon>
        <taxon>Lophotrochozoa</taxon>
        <taxon>Mollusca</taxon>
        <taxon>Bivalvia</taxon>
        <taxon>Autobranchia</taxon>
        <taxon>Pteriomorphia</taxon>
        <taxon>Ostreida</taxon>
        <taxon>Ostreoidea</taxon>
        <taxon>Ostreidae</taxon>
        <taxon>Magallana</taxon>
    </lineage>
</organism>
<dbReference type="Pfam" id="PF00024">
    <property type="entry name" value="PAN_1"/>
    <property type="match status" value="1"/>
</dbReference>
<dbReference type="EMBL" id="JH818440">
    <property type="protein sequence ID" value="EKC40417.1"/>
    <property type="molecule type" value="Genomic_DNA"/>
</dbReference>
<name>K1QUA0_MAGGI</name>
<comment type="subcellular location">
    <subcellularLocation>
        <location evidence="1">Nucleus</location>
    </subcellularLocation>
</comment>
<feature type="region of interest" description="Disordered" evidence="3">
    <location>
        <begin position="206"/>
        <end position="263"/>
    </location>
</feature>
<accession>K1QUA0</accession>
<dbReference type="AlphaFoldDB" id="K1QUA0"/>
<dbReference type="SUPFAM" id="SSF57414">
    <property type="entry name" value="Hairpin loop containing domain-like"/>
    <property type="match status" value="1"/>
</dbReference>
<dbReference type="GO" id="GO:0005634">
    <property type="term" value="C:nucleus"/>
    <property type="evidence" value="ECO:0007669"/>
    <property type="project" value="UniProtKB-SubCell"/>
</dbReference>
<evidence type="ECO:0000259" key="4">
    <source>
        <dbReference type="Pfam" id="PF00024"/>
    </source>
</evidence>
<dbReference type="PANTHER" id="PTHR13129">
    <property type="entry name" value="VPRBP PROTEIN-RELATED"/>
    <property type="match status" value="1"/>
</dbReference>
<sequence length="795" mass="90443">MAALDSLAQLNSLLEEWVREHSNGSFNVMNTLHRMAELLERETEEYYKMDPDPFDDRHPGRAVPTCALGHLMKTLFKSEEFMNKLVSTYLMSNRDNTELHIAASRLLLDVMPGLETTIVFQETDGLVRRLLHWAEFCEDPLRSYATGLLAGAMELQDVADKFKEANGTLVPLMLTRLHKLKCDYEKENQENTSSHSHEDNQRHFGIFGQEPKQSPEKKVSSESPTGSHSRGENPQDSSQSCPTQEEKSVKSESNSRRESMKRALSPSYYSDDLYRFKRGRIREDSINECSNSSWAEMKCYVIGTYSLMPLSIAMKQRVILQYLTPMAEYQELIGAAFEHNALDLVFFYMDLKKNADVRLAFEAIKYTANLLCHKKFAIEFLSMQGVQKALQVPRPSVAACGVSLCIYYLSYFEDAMERISTLQILDVDDQREVGDDQIFTMKQLIRHVSLALKKYFEAHICHKVDEIKRSHARSDDNNSPIHEIPPYKALKLTPELVQENIEIMMELMPIRVHWAPEITCHKLGGIKLMCQLIALAPTWNHFTGKTEMIKNVLDVINVLVATPKSQLALLESVPMYNNISTPAISMNINLVFVVILAVRGVIISDFMSRNPTYDNMATLSTDIISTLILGSPMRCASHCTRNDKCKSIMFNMDTHVCQLVSVHMSDTGPQSYTGWLYYEKIIDDAMSTTHTADAVTTKVSTGVTQSTFDGMIPITDTVDVKTTAQHSTETTQTTFDFNNVKRKVLLQSPRLMEDFLCWDNDIDFDELLGEYTDHEEMTSHQKKNTVTCALTVRRS</sequence>
<gene>
    <name evidence="5" type="ORF">CGI_10016066</name>
</gene>
<dbReference type="PANTHER" id="PTHR13129:SF4">
    <property type="entry name" value="DDB1- AND CUL4-ASSOCIATED FACTOR 1"/>
    <property type="match status" value="1"/>
</dbReference>
<dbReference type="InterPro" id="IPR003609">
    <property type="entry name" value="Pan_app"/>
</dbReference>
<feature type="compositionally biased region" description="Polar residues" evidence="3">
    <location>
        <begin position="221"/>
        <end position="243"/>
    </location>
</feature>
<dbReference type="GO" id="GO:0080008">
    <property type="term" value="C:Cul4-RING E3 ubiquitin ligase complex"/>
    <property type="evidence" value="ECO:0007669"/>
    <property type="project" value="TreeGrafter"/>
</dbReference>
<evidence type="ECO:0000313" key="5">
    <source>
        <dbReference type="EMBL" id="EKC40417.1"/>
    </source>
</evidence>
<dbReference type="GO" id="GO:0016567">
    <property type="term" value="P:protein ubiquitination"/>
    <property type="evidence" value="ECO:0007669"/>
    <property type="project" value="InterPro"/>
</dbReference>
<dbReference type="InterPro" id="IPR033270">
    <property type="entry name" value="VPRBP/DCAF1"/>
</dbReference>
<protein>
    <submittedName>
        <fullName evidence="5">Protein VPRBP</fullName>
    </submittedName>
</protein>
<evidence type="ECO:0000256" key="1">
    <source>
        <dbReference type="ARBA" id="ARBA00004123"/>
    </source>
</evidence>
<proteinExistence type="predicted"/>